<dbReference type="GO" id="GO:0015648">
    <property type="term" value="F:lipid-linked peptidoglycan transporter activity"/>
    <property type="evidence" value="ECO:0007669"/>
    <property type="project" value="TreeGrafter"/>
</dbReference>
<gene>
    <name evidence="11" type="ORF">CKO21_05335</name>
</gene>
<organism evidence="11 12">
    <name type="scientific">Rhodovibrio salinarum</name>
    <dbReference type="NCBI Taxonomy" id="1087"/>
    <lineage>
        <taxon>Bacteria</taxon>
        <taxon>Pseudomonadati</taxon>
        <taxon>Pseudomonadota</taxon>
        <taxon>Alphaproteobacteria</taxon>
        <taxon>Rhodospirillales</taxon>
        <taxon>Rhodovibrionaceae</taxon>
        <taxon>Rhodovibrio</taxon>
    </lineage>
</organism>
<dbReference type="GO" id="GO:0009252">
    <property type="term" value="P:peptidoglycan biosynthetic process"/>
    <property type="evidence" value="ECO:0007669"/>
    <property type="project" value="UniProtKB-KW"/>
</dbReference>
<dbReference type="GO" id="GO:0034204">
    <property type="term" value="P:lipid translocation"/>
    <property type="evidence" value="ECO:0007669"/>
    <property type="project" value="TreeGrafter"/>
</dbReference>
<keyword evidence="2" id="KW-1003">Cell membrane</keyword>
<evidence type="ECO:0000256" key="1">
    <source>
        <dbReference type="ARBA" id="ARBA00004651"/>
    </source>
</evidence>
<accession>A0A934QHA2</accession>
<dbReference type="Proteomes" id="UP000778970">
    <property type="component" value="Unassembled WGS sequence"/>
</dbReference>
<keyword evidence="3 10" id="KW-0812">Transmembrane</keyword>
<evidence type="ECO:0000256" key="7">
    <source>
        <dbReference type="ARBA" id="ARBA00023136"/>
    </source>
</evidence>
<evidence type="ECO:0000313" key="12">
    <source>
        <dbReference type="Proteomes" id="UP000778970"/>
    </source>
</evidence>
<dbReference type="InterPro" id="IPR004268">
    <property type="entry name" value="MurJ"/>
</dbReference>
<keyword evidence="12" id="KW-1185">Reference proteome</keyword>
<evidence type="ECO:0000256" key="10">
    <source>
        <dbReference type="SAM" id="Phobius"/>
    </source>
</evidence>
<keyword evidence="5" id="KW-0573">Peptidoglycan synthesis</keyword>
<reference evidence="11" key="2">
    <citation type="journal article" date="2020" name="Microorganisms">
        <title>Osmotic Adaptation and Compatible Solute Biosynthesis of Phototrophic Bacteria as Revealed from Genome Analyses.</title>
        <authorList>
            <person name="Imhoff J.F."/>
            <person name="Rahn T."/>
            <person name="Kunzel S."/>
            <person name="Keller A."/>
            <person name="Neulinger S.C."/>
        </authorList>
    </citation>
    <scope>NUCLEOTIDE SEQUENCE</scope>
    <source>
        <strain evidence="11">DSM 9154</strain>
    </source>
</reference>
<dbReference type="GO" id="GO:0005886">
    <property type="term" value="C:plasma membrane"/>
    <property type="evidence" value="ECO:0007669"/>
    <property type="project" value="UniProtKB-SubCell"/>
</dbReference>
<evidence type="ECO:0000256" key="4">
    <source>
        <dbReference type="ARBA" id="ARBA00022960"/>
    </source>
</evidence>
<evidence type="ECO:0000256" key="3">
    <source>
        <dbReference type="ARBA" id="ARBA00022692"/>
    </source>
</evidence>
<feature type="transmembrane region" description="Helical" evidence="10">
    <location>
        <begin position="225"/>
        <end position="247"/>
    </location>
</feature>
<reference evidence="11" key="1">
    <citation type="submission" date="2017-08" db="EMBL/GenBank/DDBJ databases">
        <authorList>
            <person name="Imhoff J.F."/>
            <person name="Rahn T."/>
            <person name="Kuenzel S."/>
            <person name="Neulinger S.C."/>
        </authorList>
    </citation>
    <scope>NUCLEOTIDE SEQUENCE</scope>
    <source>
        <strain evidence="11">DSM 9154</strain>
    </source>
</reference>
<dbReference type="AlphaFoldDB" id="A0A934QHA2"/>
<dbReference type="GO" id="GO:0008360">
    <property type="term" value="P:regulation of cell shape"/>
    <property type="evidence" value="ECO:0007669"/>
    <property type="project" value="UniProtKB-KW"/>
</dbReference>
<feature type="transmembrane region" description="Helical" evidence="10">
    <location>
        <begin position="9"/>
        <end position="33"/>
    </location>
</feature>
<keyword evidence="7 10" id="KW-0472">Membrane</keyword>
<sequence length="440" mass="46647">MSVRIKKSFFVPILVTMGLVAGFFREILIAYYFGTSREVEIFRVAFALPSILSESIAVSVVSVLIRNLVPMRRGSFMSGLRQVVWGGGLIATGVTLLGIVSMPAQALLLAPGISGAQRELLVMIGRICWVMSLFVIMALPLRALMSVRGRVWPGASSTFVRSAAFGIVMIALITAAGETAISFAASGAVAGGLAVLVLHALALAPTDRRRIALTFFKRPSLDEMYTIPAAVMSVIVTQLFLSGGRMIDRAVASTMHPGTLAAVEYSYAILMAAAAILATSSNIVLAPKIAKNISRSGMHPNIPRQFKLAIFGICACAVLIGLSLTFLARPVVSCVLERGAFTESDTILTAEILSLHALALGPLVCSLILTQIVILRDMQGYLLGVAVVKFIIKAVALAALLEAGFGAASLPLSLLVAECCMMLSLFGVLARLSHQRCRPV</sequence>
<feature type="transmembrane region" description="Helical" evidence="10">
    <location>
        <begin position="120"/>
        <end position="139"/>
    </location>
</feature>
<evidence type="ECO:0000256" key="5">
    <source>
        <dbReference type="ARBA" id="ARBA00022984"/>
    </source>
</evidence>
<dbReference type="RefSeq" id="WP_081728840.1">
    <property type="nucleotide sequence ID" value="NZ_NRRE01000019.1"/>
</dbReference>
<proteinExistence type="inferred from homology"/>
<evidence type="ECO:0000256" key="9">
    <source>
        <dbReference type="ARBA" id="ARBA00061532"/>
    </source>
</evidence>
<evidence type="ECO:0008006" key="13">
    <source>
        <dbReference type="Google" id="ProtNLM"/>
    </source>
</evidence>
<dbReference type="Pfam" id="PF03023">
    <property type="entry name" value="MurJ"/>
    <property type="match status" value="1"/>
</dbReference>
<feature type="transmembrane region" description="Helical" evidence="10">
    <location>
        <begin position="159"/>
        <end position="177"/>
    </location>
</feature>
<comment type="subcellular location">
    <subcellularLocation>
        <location evidence="1">Cell membrane</location>
        <topology evidence="1">Multi-pass membrane protein</topology>
    </subcellularLocation>
</comment>
<protein>
    <recommendedName>
        <fullName evidence="13">Peptidoglycan lipid II flippase</fullName>
    </recommendedName>
</protein>
<dbReference type="PANTHER" id="PTHR47019:SF1">
    <property type="entry name" value="LIPID II FLIPPASE MURJ"/>
    <property type="match status" value="1"/>
</dbReference>
<feature type="transmembrane region" description="Helical" evidence="10">
    <location>
        <begin position="45"/>
        <end position="65"/>
    </location>
</feature>
<feature type="transmembrane region" description="Helical" evidence="10">
    <location>
        <begin position="407"/>
        <end position="430"/>
    </location>
</feature>
<feature type="transmembrane region" description="Helical" evidence="10">
    <location>
        <begin position="85"/>
        <end position="108"/>
    </location>
</feature>
<comment type="function">
    <text evidence="8">Involved in peptidoglycan biosynthesis. Transports lipid-linked peptidoglycan precursors from the inner to the outer leaflet of the cytoplasmic membrane.</text>
</comment>
<comment type="similarity">
    <text evidence="9">Belongs to the MurJ/MviN family.</text>
</comment>
<evidence type="ECO:0000256" key="8">
    <source>
        <dbReference type="ARBA" id="ARBA00060041"/>
    </source>
</evidence>
<comment type="caution">
    <text evidence="11">The sequence shown here is derived from an EMBL/GenBank/DDBJ whole genome shotgun (WGS) entry which is preliminary data.</text>
</comment>
<evidence type="ECO:0000256" key="2">
    <source>
        <dbReference type="ARBA" id="ARBA00022475"/>
    </source>
</evidence>
<evidence type="ECO:0000313" key="11">
    <source>
        <dbReference type="EMBL" id="MBK1696662.1"/>
    </source>
</evidence>
<keyword evidence="6 10" id="KW-1133">Transmembrane helix</keyword>
<dbReference type="EMBL" id="NRRE01000019">
    <property type="protein sequence ID" value="MBK1696662.1"/>
    <property type="molecule type" value="Genomic_DNA"/>
</dbReference>
<dbReference type="PANTHER" id="PTHR47019">
    <property type="entry name" value="LIPID II FLIPPASE MURJ"/>
    <property type="match status" value="1"/>
</dbReference>
<feature type="transmembrane region" description="Helical" evidence="10">
    <location>
        <begin position="381"/>
        <end position="401"/>
    </location>
</feature>
<feature type="transmembrane region" description="Helical" evidence="10">
    <location>
        <begin position="347"/>
        <end position="369"/>
    </location>
</feature>
<keyword evidence="4" id="KW-0133">Cell shape</keyword>
<feature type="transmembrane region" description="Helical" evidence="10">
    <location>
        <begin position="267"/>
        <end position="287"/>
    </location>
</feature>
<feature type="transmembrane region" description="Helical" evidence="10">
    <location>
        <begin position="308"/>
        <end position="327"/>
    </location>
</feature>
<name>A0A934QHA2_9PROT</name>
<feature type="transmembrane region" description="Helical" evidence="10">
    <location>
        <begin position="183"/>
        <end position="204"/>
    </location>
</feature>
<evidence type="ECO:0000256" key="6">
    <source>
        <dbReference type="ARBA" id="ARBA00022989"/>
    </source>
</evidence>
<dbReference type="InterPro" id="IPR051050">
    <property type="entry name" value="Lipid_II_flippase_MurJ/MviN"/>
</dbReference>